<organism evidence="2 3">
    <name type="scientific">Thiohalorhabdus denitrificans</name>
    <dbReference type="NCBI Taxonomy" id="381306"/>
    <lineage>
        <taxon>Bacteria</taxon>
        <taxon>Pseudomonadati</taxon>
        <taxon>Pseudomonadota</taxon>
        <taxon>Gammaproteobacteria</taxon>
        <taxon>Thiohalorhabdales</taxon>
        <taxon>Thiohalorhabdaceae</taxon>
        <taxon>Thiohalorhabdus</taxon>
    </lineage>
</organism>
<sequence length="287" mass="33000">MSPHEYCAEKAASSGSSFYYAFKFLAPRKREAIQALYAFCREVDDAVDNVSDPAAATARLAFWRGEVEEVFGGRPQHPVGQALAEASQHFNLEKAYFHEIIDGVEMDLTTQRYESFSDLQLYCYRVASVVGLLSIEIFGYKNRATRRYAHKLGLAFQLTNILRDVGEDAGRGRIYLPQEDLRAHGVAESDILAGRPSEAFSRLMEFEGQRARDFYRQALEELPEEDRYNQLPGLIMAAIYRQTLQEVLNAEQSVLSHEIRLTPLRKFWIAWKTYRRERKRAKRAAKQ</sequence>
<dbReference type="PROSITE" id="PS01045">
    <property type="entry name" value="SQUALEN_PHYTOEN_SYN_2"/>
    <property type="match status" value="1"/>
</dbReference>
<dbReference type="GO" id="GO:0004311">
    <property type="term" value="F:geranylgeranyl diphosphate synthase activity"/>
    <property type="evidence" value="ECO:0007669"/>
    <property type="project" value="InterPro"/>
</dbReference>
<protein>
    <submittedName>
        <fullName evidence="2">Farnesyl-diphosphate farnesyltransferase</fullName>
    </submittedName>
</protein>
<dbReference type="EMBL" id="FMUN01000003">
    <property type="protein sequence ID" value="SCY13426.1"/>
    <property type="molecule type" value="Genomic_DNA"/>
</dbReference>
<keyword evidence="1 2" id="KW-0808">Transferase</keyword>
<dbReference type="SFLD" id="SFLDG01212">
    <property type="entry name" value="Phytoene_synthase_like"/>
    <property type="match status" value="1"/>
</dbReference>
<gene>
    <name evidence="2" type="ORF">SAMN05661077_1306</name>
</gene>
<name>A0A0P9CLW4_9GAMM</name>
<dbReference type="GO" id="GO:0016117">
    <property type="term" value="P:carotenoid biosynthetic process"/>
    <property type="evidence" value="ECO:0007669"/>
    <property type="project" value="InterPro"/>
</dbReference>
<proteinExistence type="predicted"/>
<dbReference type="PROSITE" id="PS01044">
    <property type="entry name" value="SQUALEN_PHYTOEN_SYN_1"/>
    <property type="match status" value="1"/>
</dbReference>
<reference evidence="3" key="1">
    <citation type="submission" date="2016-10" db="EMBL/GenBank/DDBJ databases">
        <authorList>
            <person name="Varghese N."/>
        </authorList>
    </citation>
    <scope>NUCLEOTIDE SEQUENCE [LARGE SCALE GENOMIC DNA]</scope>
    <source>
        <strain evidence="3">HL 19</strain>
    </source>
</reference>
<dbReference type="PATRIC" id="fig|381306.5.peg.179"/>
<dbReference type="InterPro" id="IPR033904">
    <property type="entry name" value="Trans_IPPS_HH"/>
</dbReference>
<dbReference type="SUPFAM" id="SSF48576">
    <property type="entry name" value="Terpenoid synthases"/>
    <property type="match status" value="1"/>
</dbReference>
<dbReference type="InterPro" id="IPR044843">
    <property type="entry name" value="Trans_IPPS_bact-type"/>
</dbReference>
<dbReference type="SFLD" id="SFLDS00005">
    <property type="entry name" value="Isoprenoid_Synthase_Type_I"/>
    <property type="match status" value="1"/>
</dbReference>
<dbReference type="InterPro" id="IPR019845">
    <property type="entry name" value="Squalene/phytoene_synthase_CS"/>
</dbReference>
<dbReference type="PANTHER" id="PTHR31480">
    <property type="entry name" value="BIFUNCTIONAL LYCOPENE CYCLASE/PHYTOENE SYNTHASE"/>
    <property type="match status" value="1"/>
</dbReference>
<dbReference type="Pfam" id="PF00494">
    <property type="entry name" value="SQS_PSY"/>
    <property type="match status" value="1"/>
</dbReference>
<dbReference type="InterPro" id="IPR008949">
    <property type="entry name" value="Isoprenoid_synthase_dom_sf"/>
</dbReference>
<dbReference type="InterPro" id="IPR002060">
    <property type="entry name" value="Squ/phyt_synthse"/>
</dbReference>
<dbReference type="NCBIfam" id="TIGR03465">
    <property type="entry name" value="HpnD"/>
    <property type="match status" value="1"/>
</dbReference>
<dbReference type="OrthoDB" id="9807580at2"/>
<dbReference type="Proteomes" id="UP000183104">
    <property type="component" value="Unassembled WGS sequence"/>
</dbReference>
<dbReference type="GO" id="GO:0051996">
    <property type="term" value="F:squalene synthase [NAD(P)H] activity"/>
    <property type="evidence" value="ECO:0007669"/>
    <property type="project" value="InterPro"/>
</dbReference>
<dbReference type="RefSeq" id="WP_054966032.1">
    <property type="nucleotide sequence ID" value="NZ_FMUN01000003.1"/>
</dbReference>
<dbReference type="AlphaFoldDB" id="A0A0P9CLW4"/>
<accession>A0A0P9CLW4</accession>
<evidence type="ECO:0000313" key="3">
    <source>
        <dbReference type="Proteomes" id="UP000183104"/>
    </source>
</evidence>
<keyword evidence="3" id="KW-1185">Reference proteome</keyword>
<dbReference type="CDD" id="cd00683">
    <property type="entry name" value="Trans_IPPS_HH"/>
    <property type="match status" value="1"/>
</dbReference>
<evidence type="ECO:0000313" key="2">
    <source>
        <dbReference type="EMBL" id="SCY13426.1"/>
    </source>
</evidence>
<dbReference type="Gene3D" id="1.10.600.10">
    <property type="entry name" value="Farnesyl Diphosphate Synthase"/>
    <property type="match status" value="1"/>
</dbReference>
<dbReference type="SFLD" id="SFLDG01018">
    <property type="entry name" value="Squalene/Phytoene_Synthase_Lik"/>
    <property type="match status" value="1"/>
</dbReference>
<dbReference type="InterPro" id="IPR017828">
    <property type="entry name" value="SQ_synth_HpnD-like"/>
</dbReference>
<dbReference type="STRING" id="381306.AN478_07700"/>
<evidence type="ECO:0000256" key="1">
    <source>
        <dbReference type="ARBA" id="ARBA00022679"/>
    </source>
</evidence>